<keyword evidence="2" id="KW-1185">Reference proteome</keyword>
<dbReference type="AlphaFoldDB" id="A0A1Q5U4E2"/>
<name>A0A1Q5U4E2_9GAMM</name>
<organism evidence="1 2">
    <name type="scientific">Xenorhabdus thuongxuanensis</name>
    <dbReference type="NCBI Taxonomy" id="1873484"/>
    <lineage>
        <taxon>Bacteria</taxon>
        <taxon>Pseudomonadati</taxon>
        <taxon>Pseudomonadota</taxon>
        <taxon>Gammaproteobacteria</taxon>
        <taxon>Enterobacterales</taxon>
        <taxon>Morganellaceae</taxon>
        <taxon>Xenorhabdus</taxon>
    </lineage>
</organism>
<dbReference type="InterPro" id="IPR003458">
    <property type="entry name" value="Phage_T4_Gp38_tail_assem"/>
</dbReference>
<dbReference type="EMBL" id="MKGR01000008">
    <property type="protein sequence ID" value="OKP07324.1"/>
    <property type="molecule type" value="Genomic_DNA"/>
</dbReference>
<dbReference type="Proteomes" id="UP000186277">
    <property type="component" value="Unassembled WGS sequence"/>
</dbReference>
<dbReference type="InterPro" id="IPR051220">
    <property type="entry name" value="TFA_Chaperone"/>
</dbReference>
<gene>
    <name evidence="1" type="ORF">Xentx_01602</name>
</gene>
<dbReference type="PANTHER" id="PTHR34413">
    <property type="entry name" value="PROPHAGE TAIL FIBER ASSEMBLY PROTEIN HOMOLOG TFAE-RELATED-RELATED"/>
    <property type="match status" value="1"/>
</dbReference>
<evidence type="ECO:0000313" key="2">
    <source>
        <dbReference type="Proteomes" id="UP000186277"/>
    </source>
</evidence>
<accession>A0A1Q5U4E2</accession>
<dbReference type="OrthoDB" id="8596093at2"/>
<sequence length="143" mass="15887">MKNYLFSRSTLSFYPVALLADYQAAGTLPDDVIPVADEVFSEFSQSVAGKRKGVDSNGMPCWVNIPPPPPPTPAELQQQAEYQKRQLLSAATEKIDICQDAVDLDMATDAEKSALTNWRKYRVLLNRVDCATAPDIVWPEQPE</sequence>
<dbReference type="RefSeq" id="WP_074019712.1">
    <property type="nucleotide sequence ID" value="NZ_CAWMWP010000109.1"/>
</dbReference>
<dbReference type="PANTHER" id="PTHR34413:SF2">
    <property type="entry name" value="PROPHAGE TAIL FIBER ASSEMBLY PROTEIN HOMOLOG TFAE-RELATED"/>
    <property type="match status" value="1"/>
</dbReference>
<protein>
    <submittedName>
        <fullName evidence="1">Phage tail fiber assembly</fullName>
    </submittedName>
</protein>
<proteinExistence type="predicted"/>
<reference evidence="1 2" key="1">
    <citation type="submission" date="2016-09" db="EMBL/GenBank/DDBJ databases">
        <title>Xenorhabdus thuongxuanensis sp. nov. and Xenorhabdus eapokensis sp. nov., isolated from Steinernema species.</title>
        <authorList>
            <person name="Kaempfer P."/>
            <person name="Tobias N.J."/>
            <person name="Phan Ke L."/>
            <person name="Bode H.B."/>
            <person name="Glaeser S.P."/>
        </authorList>
    </citation>
    <scope>NUCLEOTIDE SEQUENCE [LARGE SCALE GENOMIC DNA]</scope>
    <source>
        <strain evidence="1 2">30TX1</strain>
    </source>
</reference>
<dbReference type="Pfam" id="PF02413">
    <property type="entry name" value="Caudo_TAP"/>
    <property type="match status" value="1"/>
</dbReference>
<evidence type="ECO:0000313" key="1">
    <source>
        <dbReference type="EMBL" id="OKP07324.1"/>
    </source>
</evidence>
<comment type="caution">
    <text evidence="1">The sequence shown here is derived from an EMBL/GenBank/DDBJ whole genome shotgun (WGS) entry which is preliminary data.</text>
</comment>